<proteinExistence type="predicted"/>
<name>A0A241XR40_PSEAI</name>
<reference evidence="1 2" key="1">
    <citation type="submission" date="2017-05" db="EMBL/GenBank/DDBJ databases">
        <authorList>
            <person name="Song R."/>
            <person name="Chenine A.L."/>
            <person name="Ruprecht R.M."/>
        </authorList>
    </citation>
    <scope>NUCLEOTIDE SEQUENCE [LARGE SCALE GENOMIC DNA]</scope>
    <source>
        <strain evidence="1 2">S567_C10_BS</strain>
    </source>
</reference>
<organism evidence="1 2">
    <name type="scientific">Pseudomonas aeruginosa</name>
    <dbReference type="NCBI Taxonomy" id="287"/>
    <lineage>
        <taxon>Bacteria</taxon>
        <taxon>Pseudomonadati</taxon>
        <taxon>Pseudomonadota</taxon>
        <taxon>Gammaproteobacteria</taxon>
        <taxon>Pseudomonadales</taxon>
        <taxon>Pseudomonadaceae</taxon>
        <taxon>Pseudomonas</taxon>
    </lineage>
</organism>
<accession>A0A241XR40</accession>
<dbReference type="AlphaFoldDB" id="A0A241XR40"/>
<gene>
    <name evidence="1" type="ORF">CAZ10_08910</name>
</gene>
<protein>
    <submittedName>
        <fullName evidence="1">Uncharacterized protein</fullName>
    </submittedName>
</protein>
<evidence type="ECO:0000313" key="2">
    <source>
        <dbReference type="Proteomes" id="UP000194857"/>
    </source>
</evidence>
<sequence length="152" mass="16572">MLKTTSDLSLLFHVLRAAISHEMPALNPAEVSAVVERWERPDGVVSAERICTAILLAAESFLDSIGELVGADKAGADSWLNSCSPLICGALHDIFEHCLAQRSRDQRVLTFDFLAGMSTFSKVLQHVAETGEDIGQARVRTARMTHGLRRVA</sequence>
<dbReference type="Proteomes" id="UP000194857">
    <property type="component" value="Unassembled WGS sequence"/>
</dbReference>
<comment type="caution">
    <text evidence="1">The sequence shown here is derived from an EMBL/GenBank/DDBJ whole genome shotgun (WGS) entry which is preliminary data.</text>
</comment>
<evidence type="ECO:0000313" key="1">
    <source>
        <dbReference type="EMBL" id="OTI62959.1"/>
    </source>
</evidence>
<dbReference type="EMBL" id="NFFZ01000004">
    <property type="protein sequence ID" value="OTI62959.1"/>
    <property type="molecule type" value="Genomic_DNA"/>
</dbReference>